<accession>A0A5C6UBE5</accession>
<keyword evidence="1" id="KW-1133">Transmembrane helix</keyword>
<dbReference type="AlphaFoldDB" id="A0A5C6UBE5"/>
<keyword evidence="3" id="KW-1185">Reference proteome</keyword>
<dbReference type="OrthoDB" id="9801588at2"/>
<dbReference type="EMBL" id="VOPY01000002">
    <property type="protein sequence ID" value="TXC69245.1"/>
    <property type="molecule type" value="Genomic_DNA"/>
</dbReference>
<sequence>MSSHSTYDAMRHFADSWALMVMIAIFLVLVLWPFRPGNRAQNDRAARMIFDEDDSAEARHDD</sequence>
<evidence type="ECO:0000256" key="1">
    <source>
        <dbReference type="SAM" id="Phobius"/>
    </source>
</evidence>
<evidence type="ECO:0000313" key="2">
    <source>
        <dbReference type="EMBL" id="TXC69245.1"/>
    </source>
</evidence>
<dbReference type="Proteomes" id="UP000321129">
    <property type="component" value="Unassembled WGS sequence"/>
</dbReference>
<reference evidence="2 3" key="1">
    <citation type="submission" date="2019-08" db="EMBL/GenBank/DDBJ databases">
        <title>Sphingorhabdus soil sp. nov., isolated from arctic soil.</title>
        <authorList>
            <person name="Liu Y."/>
        </authorList>
    </citation>
    <scope>NUCLEOTIDE SEQUENCE [LARGE SCALE GENOMIC DNA]</scope>
    <source>
        <strain evidence="2 3">D-2Q-5-6</strain>
    </source>
</reference>
<keyword evidence="1" id="KW-0472">Membrane</keyword>
<name>A0A5C6UBE5_9SPHN</name>
<dbReference type="CDD" id="cd01324">
    <property type="entry name" value="cbb3_Oxidase_CcoQ"/>
    <property type="match status" value="1"/>
</dbReference>
<keyword evidence="1" id="KW-0812">Transmembrane</keyword>
<dbReference type="Pfam" id="PF05545">
    <property type="entry name" value="FixQ"/>
    <property type="match status" value="1"/>
</dbReference>
<dbReference type="RefSeq" id="WP_147123199.1">
    <property type="nucleotide sequence ID" value="NZ_VOPY01000002.1"/>
</dbReference>
<gene>
    <name evidence="2" type="ORF">FSZ31_10065</name>
</gene>
<feature type="transmembrane region" description="Helical" evidence="1">
    <location>
        <begin position="16"/>
        <end position="34"/>
    </location>
</feature>
<dbReference type="InterPro" id="IPR008621">
    <property type="entry name" value="Cbb3-typ_cyt_oxidase_comp"/>
</dbReference>
<comment type="caution">
    <text evidence="2">The sequence shown here is derived from an EMBL/GenBank/DDBJ whole genome shotgun (WGS) entry which is preliminary data.</text>
</comment>
<proteinExistence type="predicted"/>
<organism evidence="2 3">
    <name type="scientific">Flavisphingopyxis soli</name>
    <dbReference type="NCBI Taxonomy" id="2601267"/>
    <lineage>
        <taxon>Bacteria</taxon>
        <taxon>Pseudomonadati</taxon>
        <taxon>Pseudomonadota</taxon>
        <taxon>Alphaproteobacteria</taxon>
        <taxon>Sphingomonadales</taxon>
        <taxon>Sphingopyxidaceae</taxon>
        <taxon>Flavisphingopyxis</taxon>
    </lineage>
</organism>
<evidence type="ECO:0000313" key="3">
    <source>
        <dbReference type="Proteomes" id="UP000321129"/>
    </source>
</evidence>
<protein>
    <submittedName>
        <fullName evidence="2">Cbb3-type cytochrome c oxidase subunit 3</fullName>
    </submittedName>
</protein>